<gene>
    <name evidence="2" type="ORF">LWI29_002338</name>
</gene>
<protein>
    <submittedName>
        <fullName evidence="2">Uncharacterized protein</fullName>
    </submittedName>
</protein>
<dbReference type="AlphaFoldDB" id="A0AA39W5N1"/>
<reference evidence="2" key="2">
    <citation type="submission" date="2023-06" db="EMBL/GenBank/DDBJ databases">
        <authorList>
            <person name="Swenson N.G."/>
            <person name="Wegrzyn J.L."/>
            <person name="Mcevoy S.L."/>
        </authorList>
    </citation>
    <scope>NUCLEOTIDE SEQUENCE</scope>
    <source>
        <strain evidence="2">NS2018</strain>
        <tissue evidence="2">Leaf</tissue>
    </source>
</reference>
<reference evidence="2" key="1">
    <citation type="journal article" date="2022" name="Plant J.">
        <title>Strategies of tolerance reflected in two North American maple genomes.</title>
        <authorList>
            <person name="McEvoy S.L."/>
            <person name="Sezen U.U."/>
            <person name="Trouern-Trend A."/>
            <person name="McMahon S.M."/>
            <person name="Schaberg P.G."/>
            <person name="Yang J."/>
            <person name="Wegrzyn J.L."/>
            <person name="Swenson N.G."/>
        </authorList>
    </citation>
    <scope>NUCLEOTIDE SEQUENCE</scope>
    <source>
        <strain evidence="2">NS2018</strain>
    </source>
</reference>
<evidence type="ECO:0000256" key="1">
    <source>
        <dbReference type="SAM" id="MobiDB-lite"/>
    </source>
</evidence>
<accession>A0AA39W5N1</accession>
<keyword evidence="3" id="KW-1185">Reference proteome</keyword>
<comment type="caution">
    <text evidence="2">The sequence shown here is derived from an EMBL/GenBank/DDBJ whole genome shotgun (WGS) entry which is preliminary data.</text>
</comment>
<evidence type="ECO:0000313" key="2">
    <source>
        <dbReference type="EMBL" id="KAK0603193.1"/>
    </source>
</evidence>
<evidence type="ECO:0000313" key="3">
    <source>
        <dbReference type="Proteomes" id="UP001168877"/>
    </source>
</evidence>
<dbReference type="EMBL" id="JAUESC010000002">
    <property type="protein sequence ID" value="KAK0603193.1"/>
    <property type="molecule type" value="Genomic_DNA"/>
</dbReference>
<sequence>MSTIGVISSIMATLKEMKHLEVGSMYNSQAESIILRNFQLPNKLGNTPIIREVWWHTPPISWIKINSVGIARRAPGLTDIEAGGGLDLSGDIANSSSGSRGGEPPSLLVLAPSSIKYGNGGGERPPPLSEEDQPPSATPNLVPPLTDPSPMTEEASRLLHFQILWKRSIRCRWRMSILLLLHKRWRRCHQRRTILL</sequence>
<name>A0AA39W5N1_ACESA</name>
<feature type="region of interest" description="Disordered" evidence="1">
    <location>
        <begin position="119"/>
        <end position="150"/>
    </location>
</feature>
<dbReference type="Proteomes" id="UP001168877">
    <property type="component" value="Unassembled WGS sequence"/>
</dbReference>
<proteinExistence type="predicted"/>
<organism evidence="2 3">
    <name type="scientific">Acer saccharum</name>
    <name type="common">Sugar maple</name>
    <dbReference type="NCBI Taxonomy" id="4024"/>
    <lineage>
        <taxon>Eukaryota</taxon>
        <taxon>Viridiplantae</taxon>
        <taxon>Streptophyta</taxon>
        <taxon>Embryophyta</taxon>
        <taxon>Tracheophyta</taxon>
        <taxon>Spermatophyta</taxon>
        <taxon>Magnoliopsida</taxon>
        <taxon>eudicotyledons</taxon>
        <taxon>Gunneridae</taxon>
        <taxon>Pentapetalae</taxon>
        <taxon>rosids</taxon>
        <taxon>malvids</taxon>
        <taxon>Sapindales</taxon>
        <taxon>Sapindaceae</taxon>
        <taxon>Hippocastanoideae</taxon>
        <taxon>Acereae</taxon>
        <taxon>Acer</taxon>
    </lineage>
</organism>